<feature type="transmembrane region" description="Helical" evidence="1">
    <location>
        <begin position="27"/>
        <end position="48"/>
    </location>
</feature>
<accession>A0ABQ5T9X9</accession>
<comment type="caution">
    <text evidence="2">The sequence shown here is derived from an EMBL/GenBank/DDBJ whole genome shotgun (WGS) entry which is preliminary data.</text>
</comment>
<organism evidence="2 3">
    <name type="scientific">Brevundimonas intermedia</name>
    <dbReference type="NCBI Taxonomy" id="74315"/>
    <lineage>
        <taxon>Bacteria</taxon>
        <taxon>Pseudomonadati</taxon>
        <taxon>Pseudomonadota</taxon>
        <taxon>Alphaproteobacteria</taxon>
        <taxon>Caulobacterales</taxon>
        <taxon>Caulobacteraceae</taxon>
        <taxon>Brevundimonas</taxon>
    </lineage>
</organism>
<reference evidence="2" key="2">
    <citation type="submission" date="2023-01" db="EMBL/GenBank/DDBJ databases">
        <authorList>
            <person name="Sun Q."/>
            <person name="Evtushenko L."/>
        </authorList>
    </citation>
    <scope>NUCLEOTIDE SEQUENCE</scope>
    <source>
        <strain evidence="2">VKM B-1499</strain>
    </source>
</reference>
<dbReference type="Proteomes" id="UP001143509">
    <property type="component" value="Unassembled WGS sequence"/>
</dbReference>
<gene>
    <name evidence="2" type="ORF">GCM10017620_18780</name>
</gene>
<dbReference type="EMBL" id="BSFD01000005">
    <property type="protein sequence ID" value="GLK48905.1"/>
    <property type="molecule type" value="Genomic_DNA"/>
</dbReference>
<evidence type="ECO:0000313" key="3">
    <source>
        <dbReference type="Proteomes" id="UP001143509"/>
    </source>
</evidence>
<evidence type="ECO:0000313" key="2">
    <source>
        <dbReference type="EMBL" id="GLK48905.1"/>
    </source>
</evidence>
<proteinExistence type="predicted"/>
<sequence length="51" mass="5686">MAVIHPEDRVSGLDRSRFERPQKMHPALGLAMGFGFIFAVATVVHLLFTAF</sequence>
<keyword evidence="1" id="KW-0472">Membrane</keyword>
<keyword evidence="1" id="KW-1133">Transmembrane helix</keyword>
<dbReference type="RefSeq" id="WP_271165120.1">
    <property type="nucleotide sequence ID" value="NZ_BSFD01000005.1"/>
</dbReference>
<protein>
    <submittedName>
        <fullName evidence="2">Uncharacterized protein</fullName>
    </submittedName>
</protein>
<name>A0ABQ5T9X9_9CAUL</name>
<evidence type="ECO:0000256" key="1">
    <source>
        <dbReference type="SAM" id="Phobius"/>
    </source>
</evidence>
<keyword evidence="1" id="KW-0812">Transmembrane</keyword>
<keyword evidence="3" id="KW-1185">Reference proteome</keyword>
<reference evidence="2" key="1">
    <citation type="journal article" date="2014" name="Int. J. Syst. Evol. Microbiol.">
        <title>Complete genome of a new Firmicutes species belonging to the dominant human colonic microbiota ('Ruminococcus bicirculans') reveals two chromosomes and a selective capacity to utilize plant glucans.</title>
        <authorList>
            <consortium name="NISC Comparative Sequencing Program"/>
            <person name="Wegmann U."/>
            <person name="Louis P."/>
            <person name="Goesmann A."/>
            <person name="Henrissat B."/>
            <person name="Duncan S.H."/>
            <person name="Flint H.J."/>
        </authorList>
    </citation>
    <scope>NUCLEOTIDE SEQUENCE</scope>
    <source>
        <strain evidence="2">VKM B-1499</strain>
    </source>
</reference>